<dbReference type="AlphaFoldDB" id="A0A520N3T8"/>
<evidence type="ECO:0008006" key="3">
    <source>
        <dbReference type="Google" id="ProtNLM"/>
    </source>
</evidence>
<sequence length="165" mass="19096">MIDINKLFIRLLKDLEESSPNLRKSLKEISPLEFSINIKGHKNIYIKINDKDSEISFRKNNPQFEIRGTLIELLSSLVSKKLNKNLIFGNSELAIVFVNIILKSNIDIIYLIDKYFGNTSAVFAYSVLKLFKSSDNDSDIEYENIRKRLREISIKLDRLEAIKGI</sequence>
<proteinExistence type="predicted"/>
<gene>
    <name evidence="1" type="ORF">EVA93_01430</name>
</gene>
<evidence type="ECO:0000313" key="2">
    <source>
        <dbReference type="Proteomes" id="UP000318710"/>
    </source>
</evidence>
<accession>A0A520N3T8</accession>
<evidence type="ECO:0000313" key="1">
    <source>
        <dbReference type="EMBL" id="RZO28106.1"/>
    </source>
</evidence>
<reference evidence="1 2" key="1">
    <citation type="submission" date="2019-02" db="EMBL/GenBank/DDBJ databases">
        <title>Prokaryotic population dynamics and viral predation in marine succession experiment using metagenomics: the confinement effect.</title>
        <authorList>
            <person name="Haro-Moreno J.M."/>
            <person name="Rodriguez-Valera F."/>
            <person name="Lopez-Perez M."/>
        </authorList>
    </citation>
    <scope>NUCLEOTIDE SEQUENCE [LARGE SCALE GENOMIC DNA]</scope>
    <source>
        <strain evidence="1">MED-G160</strain>
    </source>
</reference>
<name>A0A520N3T8_9GAMM</name>
<comment type="caution">
    <text evidence="1">The sequence shown here is derived from an EMBL/GenBank/DDBJ whole genome shotgun (WGS) entry which is preliminary data.</text>
</comment>
<organism evidence="1 2">
    <name type="scientific">SAR86 cluster bacterium</name>
    <dbReference type="NCBI Taxonomy" id="2030880"/>
    <lineage>
        <taxon>Bacteria</taxon>
        <taxon>Pseudomonadati</taxon>
        <taxon>Pseudomonadota</taxon>
        <taxon>Gammaproteobacteria</taxon>
        <taxon>SAR86 cluster</taxon>
    </lineage>
</organism>
<protein>
    <recommendedName>
        <fullName evidence="3">SCP2 domain-containing protein</fullName>
    </recommendedName>
</protein>
<dbReference type="Proteomes" id="UP000318710">
    <property type="component" value="Unassembled WGS sequence"/>
</dbReference>
<dbReference type="EMBL" id="SHBF01000005">
    <property type="protein sequence ID" value="RZO28106.1"/>
    <property type="molecule type" value="Genomic_DNA"/>
</dbReference>